<comment type="subcellular location">
    <subcellularLocation>
        <location evidence="1">Membrane</location>
        <topology evidence="1">Multi-pass membrane protein</topology>
    </subcellularLocation>
</comment>
<dbReference type="InterPro" id="IPR049452">
    <property type="entry name" value="Anoctamin_TM"/>
</dbReference>
<gene>
    <name evidence="8" type="ORF">TTHERM_00107180</name>
</gene>
<reference evidence="9" key="1">
    <citation type="journal article" date="2006" name="PLoS Biol.">
        <title>Macronuclear genome sequence of the ciliate Tetrahymena thermophila, a model eukaryote.</title>
        <authorList>
            <person name="Eisen J.A."/>
            <person name="Coyne R.S."/>
            <person name="Wu M."/>
            <person name="Wu D."/>
            <person name="Thiagarajan M."/>
            <person name="Wortman J.R."/>
            <person name="Badger J.H."/>
            <person name="Ren Q."/>
            <person name="Amedeo P."/>
            <person name="Jones K.M."/>
            <person name="Tallon L.J."/>
            <person name="Delcher A.L."/>
            <person name="Salzberg S.L."/>
            <person name="Silva J.C."/>
            <person name="Haas B.J."/>
            <person name="Majoros W.H."/>
            <person name="Farzad M."/>
            <person name="Carlton J.M."/>
            <person name="Smith R.K. Jr."/>
            <person name="Garg J."/>
            <person name="Pearlman R.E."/>
            <person name="Karrer K.M."/>
            <person name="Sun L."/>
            <person name="Manning G."/>
            <person name="Elde N.C."/>
            <person name="Turkewitz A.P."/>
            <person name="Asai D.J."/>
            <person name="Wilkes D.E."/>
            <person name="Wang Y."/>
            <person name="Cai H."/>
            <person name="Collins K."/>
            <person name="Stewart B.A."/>
            <person name="Lee S.R."/>
            <person name="Wilamowska K."/>
            <person name="Weinberg Z."/>
            <person name="Ruzzo W.L."/>
            <person name="Wloga D."/>
            <person name="Gaertig J."/>
            <person name="Frankel J."/>
            <person name="Tsao C.-C."/>
            <person name="Gorovsky M.A."/>
            <person name="Keeling P.J."/>
            <person name="Waller R.F."/>
            <person name="Patron N.J."/>
            <person name="Cherry J.M."/>
            <person name="Stover N.A."/>
            <person name="Krieger C.J."/>
            <person name="del Toro C."/>
            <person name="Ryder H.F."/>
            <person name="Williamson S.C."/>
            <person name="Barbeau R.A."/>
            <person name="Hamilton E.P."/>
            <person name="Orias E."/>
        </authorList>
    </citation>
    <scope>NUCLEOTIDE SEQUENCE [LARGE SCALE GENOMIC DNA]</scope>
    <source>
        <strain evidence="9">SB210</strain>
    </source>
</reference>
<evidence type="ECO:0000256" key="5">
    <source>
        <dbReference type="SAM" id="MobiDB-lite"/>
    </source>
</evidence>
<keyword evidence="4 6" id="KW-0472">Membrane</keyword>
<feature type="transmembrane region" description="Helical" evidence="6">
    <location>
        <begin position="792"/>
        <end position="814"/>
    </location>
</feature>
<feature type="domain" description="Anoctamin transmembrane" evidence="7">
    <location>
        <begin position="346"/>
        <end position="827"/>
    </location>
</feature>
<evidence type="ECO:0000256" key="6">
    <source>
        <dbReference type="SAM" id="Phobius"/>
    </source>
</evidence>
<name>Q233Y7_TETTS</name>
<dbReference type="PANTHER" id="PTHR12308:SF73">
    <property type="entry name" value="ANOCTAMIN"/>
    <property type="match status" value="1"/>
</dbReference>
<feature type="transmembrane region" description="Helical" evidence="6">
    <location>
        <begin position="669"/>
        <end position="693"/>
    </location>
</feature>
<feature type="region of interest" description="Disordered" evidence="5">
    <location>
        <begin position="135"/>
        <end position="163"/>
    </location>
</feature>
<dbReference type="GeneID" id="7846612"/>
<dbReference type="AlphaFoldDB" id="Q233Y7"/>
<dbReference type="RefSeq" id="XP_001012361.2">
    <property type="nucleotide sequence ID" value="XM_001012361.2"/>
</dbReference>
<evidence type="ECO:0000256" key="4">
    <source>
        <dbReference type="ARBA" id="ARBA00023136"/>
    </source>
</evidence>
<feature type="transmembrane region" description="Helical" evidence="6">
    <location>
        <begin position="563"/>
        <end position="585"/>
    </location>
</feature>
<dbReference type="EMBL" id="GG662767">
    <property type="protein sequence ID" value="EAR92115.2"/>
    <property type="molecule type" value="Genomic_DNA"/>
</dbReference>
<dbReference type="KEGG" id="tet:TTHERM_00107180"/>
<keyword evidence="9" id="KW-1185">Reference proteome</keyword>
<dbReference type="InParanoid" id="Q233Y7"/>
<evidence type="ECO:0000313" key="8">
    <source>
        <dbReference type="EMBL" id="EAR92115.2"/>
    </source>
</evidence>
<feature type="transmembrane region" description="Helical" evidence="6">
    <location>
        <begin position="727"/>
        <end position="748"/>
    </location>
</feature>
<dbReference type="Pfam" id="PF04547">
    <property type="entry name" value="Anoctamin"/>
    <property type="match status" value="1"/>
</dbReference>
<dbReference type="PANTHER" id="PTHR12308">
    <property type="entry name" value="ANOCTAMIN"/>
    <property type="match status" value="1"/>
</dbReference>
<evidence type="ECO:0000313" key="9">
    <source>
        <dbReference type="Proteomes" id="UP000009168"/>
    </source>
</evidence>
<proteinExistence type="predicted"/>
<dbReference type="GO" id="GO:0005254">
    <property type="term" value="F:chloride channel activity"/>
    <property type="evidence" value="ECO:0007669"/>
    <property type="project" value="TreeGrafter"/>
</dbReference>
<feature type="transmembrane region" description="Helical" evidence="6">
    <location>
        <begin position="462"/>
        <end position="489"/>
    </location>
</feature>
<accession>Q233Y7</accession>
<sequence length="840" mass="99437">MFRQKSPRKSTTYNQERFDDGPQFALVLNSDLSQIQISTISKQFSMYGLKVLQTQSLDRKKNILFIELSNILTVFTEAQELQIRKNYKLSKTQIQANELMLIKAQNQYNIEVNSPESQKSDYYRIDQILNNIQNPMDDSEELNSNQNGGSAGQSQATFQEKKDKVASKQQQYFRFDSASPTQRSLLQKLEKANKETNGYKQNQLQQNQQETFELLTKQSNQEKPSQNGHSNQINGTTKTYNKKISKEEQVKLLEKIDPRIQQYEKLNVIKTEMLYDLDKEGNVIMSKRGLGIFTPAERLRITYSYMNKIRIKDLRFLEFLQEQQLITEIIPLHEKNAAISDSIQSIEDYYGENISSYFEFLDFYQKWLLYPAILGLITYVLSNKFFTKQYLYFYFFYTVFICIWSSLFYIFWKRYESELQVKWGVFGKKIYKEDRNVNFKGQKRIKVTTMCEEEYYPRSKRLYLYIISTLESLPLLVMAFLLKVIIFNLNGLIHKNSMLYIESIASLTEVGGILAKLPLKETIFNVIMIVFILKINEFYNTISSKSTQRENHRTNNDFNSSLVIKRFIFDLINRFTHFFFIAFVVRDINSLKSLLGSLFLLDEVRKVATESVVPWVMKKIISMKKQKETNPEEDDNTIKKNEELNQLYADSIREIEMLFYDDFDDYIEVVAQIAFITLFAAVNPLASFFSYLFNILERSSDKFKLSNRLYRRPMPFKVQGINAWNKVIFLISIFCIFTNVAFLCFDYYKIYDLQIQEEYSQMCYDSDLNSSNNVNNLNVQESQESINIWNQVYITMFSLEHLILLVITFLYYFISQQPKWVRVYKRRMAIQQVEQIQQQQ</sequence>
<dbReference type="Proteomes" id="UP000009168">
    <property type="component" value="Unassembled WGS sequence"/>
</dbReference>
<dbReference type="GO" id="GO:0016020">
    <property type="term" value="C:membrane"/>
    <property type="evidence" value="ECO:0007669"/>
    <property type="project" value="UniProtKB-SubCell"/>
</dbReference>
<dbReference type="HOGENOM" id="CLU_336676_0_0_1"/>
<evidence type="ECO:0000256" key="3">
    <source>
        <dbReference type="ARBA" id="ARBA00022989"/>
    </source>
</evidence>
<evidence type="ECO:0000256" key="1">
    <source>
        <dbReference type="ARBA" id="ARBA00004141"/>
    </source>
</evidence>
<dbReference type="OrthoDB" id="292929at2759"/>
<dbReference type="InterPro" id="IPR007632">
    <property type="entry name" value="Anoctamin"/>
</dbReference>
<feature type="compositionally biased region" description="Polar residues" evidence="5">
    <location>
        <begin position="135"/>
        <end position="158"/>
    </location>
</feature>
<feature type="region of interest" description="Disordered" evidence="5">
    <location>
        <begin position="218"/>
        <end position="241"/>
    </location>
</feature>
<feature type="transmembrane region" description="Helical" evidence="6">
    <location>
        <begin position="392"/>
        <end position="412"/>
    </location>
</feature>
<organism evidence="8 9">
    <name type="scientific">Tetrahymena thermophila (strain SB210)</name>
    <dbReference type="NCBI Taxonomy" id="312017"/>
    <lineage>
        <taxon>Eukaryota</taxon>
        <taxon>Sar</taxon>
        <taxon>Alveolata</taxon>
        <taxon>Ciliophora</taxon>
        <taxon>Intramacronucleata</taxon>
        <taxon>Oligohymenophorea</taxon>
        <taxon>Hymenostomatida</taxon>
        <taxon>Tetrahymenina</taxon>
        <taxon>Tetrahymenidae</taxon>
        <taxon>Tetrahymena</taxon>
    </lineage>
</organism>
<keyword evidence="3 6" id="KW-1133">Transmembrane helix</keyword>
<protein>
    <submittedName>
        <fullName evidence="8">Calcium-activated chloride channel protein</fullName>
    </submittedName>
</protein>
<keyword evidence="2 6" id="KW-0812">Transmembrane</keyword>
<evidence type="ECO:0000259" key="7">
    <source>
        <dbReference type="Pfam" id="PF04547"/>
    </source>
</evidence>
<dbReference type="eggNOG" id="KOG2513">
    <property type="taxonomic scope" value="Eukaryota"/>
</dbReference>
<feature type="transmembrane region" description="Helical" evidence="6">
    <location>
        <begin position="367"/>
        <end position="386"/>
    </location>
</feature>
<feature type="compositionally biased region" description="Polar residues" evidence="5">
    <location>
        <begin position="218"/>
        <end position="239"/>
    </location>
</feature>
<evidence type="ECO:0000256" key="2">
    <source>
        <dbReference type="ARBA" id="ARBA00022692"/>
    </source>
</evidence>